<sequence length="195" mass="22682">MEKLNTKADFLSAFWQLYEKKDINKISIGELCRLAGYNRTTFYVYYKDIYDLLNKAVDSIFMPIKEEIFSSLDITNVLENDIVKQLFSNILTRNEKQIELLFLHQHYLILAEKLKQEFLALIRKELKNEAGSMESVEYIFEYQLSALFGVIKYWFTTGKKLPESDLASLIYSISIRGALPSIRAALIEKPKIATN</sequence>
<dbReference type="Proteomes" id="UP000284841">
    <property type="component" value="Unassembled WGS sequence"/>
</dbReference>
<feature type="DNA-binding region" description="H-T-H motif" evidence="2">
    <location>
        <begin position="27"/>
        <end position="46"/>
    </location>
</feature>
<dbReference type="AlphaFoldDB" id="A0A415E614"/>
<dbReference type="InterPro" id="IPR050624">
    <property type="entry name" value="HTH-type_Tx_Regulator"/>
</dbReference>
<dbReference type="SUPFAM" id="SSF46689">
    <property type="entry name" value="Homeodomain-like"/>
    <property type="match status" value="1"/>
</dbReference>
<dbReference type="STRING" id="1776384.GCA_900086585_02508"/>
<name>A0A415E614_9FIRM</name>
<evidence type="ECO:0000259" key="3">
    <source>
        <dbReference type="PROSITE" id="PS50977"/>
    </source>
</evidence>
<protein>
    <submittedName>
        <fullName evidence="4">TetR/AcrR family transcriptional regulator</fullName>
    </submittedName>
</protein>
<dbReference type="PROSITE" id="PS50977">
    <property type="entry name" value="HTH_TETR_2"/>
    <property type="match status" value="1"/>
</dbReference>
<proteinExistence type="predicted"/>
<dbReference type="Gene3D" id="1.10.357.10">
    <property type="entry name" value="Tetracycline Repressor, domain 2"/>
    <property type="match status" value="1"/>
</dbReference>
<dbReference type="PANTHER" id="PTHR43479">
    <property type="entry name" value="ACREF/ENVCD OPERON REPRESSOR-RELATED"/>
    <property type="match status" value="1"/>
</dbReference>
<reference evidence="4 5" key="1">
    <citation type="submission" date="2018-08" db="EMBL/GenBank/DDBJ databases">
        <title>A genome reference for cultivated species of the human gut microbiota.</title>
        <authorList>
            <person name="Zou Y."/>
            <person name="Xue W."/>
            <person name="Luo G."/>
        </authorList>
    </citation>
    <scope>NUCLEOTIDE SEQUENCE [LARGE SCALE GENOMIC DNA]</scope>
    <source>
        <strain evidence="4 5">AM07-24</strain>
    </source>
</reference>
<evidence type="ECO:0000313" key="5">
    <source>
        <dbReference type="Proteomes" id="UP000284841"/>
    </source>
</evidence>
<evidence type="ECO:0000256" key="1">
    <source>
        <dbReference type="ARBA" id="ARBA00023125"/>
    </source>
</evidence>
<evidence type="ECO:0000313" key="4">
    <source>
        <dbReference type="EMBL" id="RHJ89213.1"/>
    </source>
</evidence>
<dbReference type="InterPro" id="IPR001647">
    <property type="entry name" value="HTH_TetR"/>
</dbReference>
<evidence type="ECO:0000256" key="2">
    <source>
        <dbReference type="PROSITE-ProRule" id="PRU00335"/>
    </source>
</evidence>
<keyword evidence="1 2" id="KW-0238">DNA-binding</keyword>
<gene>
    <name evidence="4" type="ORF">DW099_01160</name>
</gene>
<dbReference type="PANTHER" id="PTHR43479:SF11">
    <property type="entry name" value="ACREF_ENVCD OPERON REPRESSOR-RELATED"/>
    <property type="match status" value="1"/>
</dbReference>
<dbReference type="EMBL" id="QRMS01000001">
    <property type="protein sequence ID" value="RHJ89213.1"/>
    <property type="molecule type" value="Genomic_DNA"/>
</dbReference>
<keyword evidence="5" id="KW-1185">Reference proteome</keyword>
<comment type="caution">
    <text evidence="4">The sequence shown here is derived from an EMBL/GenBank/DDBJ whole genome shotgun (WGS) entry which is preliminary data.</text>
</comment>
<organism evidence="4 5">
    <name type="scientific">Emergencia timonensis</name>
    <dbReference type="NCBI Taxonomy" id="1776384"/>
    <lineage>
        <taxon>Bacteria</taxon>
        <taxon>Bacillati</taxon>
        <taxon>Bacillota</taxon>
        <taxon>Clostridia</taxon>
        <taxon>Peptostreptococcales</taxon>
        <taxon>Anaerovoracaceae</taxon>
        <taxon>Emergencia</taxon>
    </lineage>
</organism>
<dbReference type="GO" id="GO:0003677">
    <property type="term" value="F:DNA binding"/>
    <property type="evidence" value="ECO:0007669"/>
    <property type="project" value="UniProtKB-UniRule"/>
</dbReference>
<accession>A0A415E614</accession>
<dbReference type="OrthoDB" id="9810250at2"/>
<feature type="domain" description="HTH tetR-type" evidence="3">
    <location>
        <begin position="4"/>
        <end position="64"/>
    </location>
</feature>
<dbReference type="RefSeq" id="WP_118333314.1">
    <property type="nucleotide sequence ID" value="NZ_AP025567.1"/>
</dbReference>
<dbReference type="InterPro" id="IPR009057">
    <property type="entry name" value="Homeodomain-like_sf"/>
</dbReference>